<dbReference type="InterPro" id="IPR050548">
    <property type="entry name" value="PcG_chromatin_remod_factors"/>
</dbReference>
<name>H3CJQ1_TETNG</name>
<keyword evidence="4" id="KW-0862">Zinc</keyword>
<reference evidence="11" key="2">
    <citation type="submission" date="2025-08" db="UniProtKB">
        <authorList>
            <consortium name="Ensembl"/>
        </authorList>
    </citation>
    <scope>IDENTIFICATION</scope>
</reference>
<dbReference type="Gene3D" id="3.30.60.160">
    <property type="match status" value="1"/>
</dbReference>
<evidence type="ECO:0000256" key="4">
    <source>
        <dbReference type="ARBA" id="ARBA00022833"/>
    </source>
</evidence>
<dbReference type="GO" id="GO:0045892">
    <property type="term" value="P:negative regulation of DNA-templated transcription"/>
    <property type="evidence" value="ECO:0007669"/>
    <property type="project" value="TreeGrafter"/>
</dbReference>
<dbReference type="PROSITE" id="PS50105">
    <property type="entry name" value="SAM_DOMAIN"/>
    <property type="match status" value="1"/>
</dbReference>
<evidence type="ECO:0008006" key="13">
    <source>
        <dbReference type="Google" id="ProtNLM"/>
    </source>
</evidence>
<dbReference type="GO" id="GO:0035102">
    <property type="term" value="C:PRC1 complex"/>
    <property type="evidence" value="ECO:0007669"/>
    <property type="project" value="TreeGrafter"/>
</dbReference>
<evidence type="ECO:0000256" key="7">
    <source>
        <dbReference type="PROSITE-ProRule" id="PRU00367"/>
    </source>
</evidence>
<dbReference type="CDD" id="cd09577">
    <property type="entry name" value="SAM_Ph1_2_3"/>
    <property type="match status" value="1"/>
</dbReference>
<dbReference type="PROSITE" id="PS51024">
    <property type="entry name" value="ZF_FCS"/>
    <property type="match status" value="1"/>
</dbReference>
<feature type="region of interest" description="Disordered" evidence="8">
    <location>
        <begin position="776"/>
        <end position="858"/>
    </location>
</feature>
<sequence>MEADGEQNQQKATTKGNTSGLSSRASHINSMSLYERQAVQSALQALQRQPNAAQYFQQLMLRQQISNAQLQNLAAVQQATLAASHQSSPSSNCSSSQTISSTSVCHKQTTVTSGSLSSSHQVSASAASTVSQSVLLNGTSGGQGQMYLRPCLVVILQVNSSLRAPLSSQLIFMSGRPAAAAAAATNVTQQPDAEPQVAPTSSLDDHSANAQGTCQLGSVPPIVYFIWVCSRTQVQNLAMRAIANTKGTSDKSQAPEGINSSKGEIEGFLLDAQENSFLKHYLNYNVTSHAAKTQTACSLVQPSSQSLSLAKPAQPQSQASHIRIPTYPQPANLKALPSYSRTPPSASTSSIPLPQLLLHNNQTLTTGATETTTTHTLVLTSSAASHPHSYSASTANIKPVVNGQTLVVQPLQKTSLNAEKPGYSNGPVPIQPKTLRLPLQLSSRNPPPILPAPPPISTTAHLPQPPHIPVQIVGARQKTLGNTQALGLARVSQVHPQANRNYGQSQNGPVVLSSTSSPSPTVSVTVASISQSPLFLPPVPEEPKGSSTVVITNGENTTGHETPQIPSLLFPYPKHFKEKQLTGSLKRKSNCNLATDEDAPSPRQLQTVMDLASSSPTEAAEFTPCFYSCSSIRLWYSCYSHPISFPSVGSVPWCLQSVGKPPSPQAVVKPNILTHLIEGFVVNEGQEPFPVSKWNQFDTWSWSTTIWVTVFLKDFAGEELTNDYPDANKSERFLVLKCEYCKSFVPASQFRGTKRFCSMTCAKRYFRIQEDQSQDYLSNSDEEGGLTRRRVPRRSSSKIASARIAGRSKLGKVRRSRVQKAAHSDQVSPQYRSEPSHSENTSGEEGEDEASCHQPPPLLTMTNSTHSCLPCSPTEWNTEEVSQFIASLQGCKELASQFLSQEIDGQALLLLKEEHLMSTMNIKLGPALKICAHINSLRTC</sequence>
<evidence type="ECO:0000256" key="1">
    <source>
        <dbReference type="ARBA" id="ARBA00004123"/>
    </source>
</evidence>
<dbReference type="Pfam" id="PF00536">
    <property type="entry name" value="SAM_1"/>
    <property type="match status" value="1"/>
</dbReference>
<dbReference type="Ensembl" id="ENSTNIT00000008647.1">
    <property type="protein sequence ID" value="ENSTNIP00000008480.1"/>
    <property type="gene ID" value="ENSTNIG00000005764.1"/>
</dbReference>
<accession>H3CJQ1</accession>
<evidence type="ECO:0000259" key="9">
    <source>
        <dbReference type="PROSITE" id="PS50105"/>
    </source>
</evidence>
<dbReference type="SMART" id="SM00454">
    <property type="entry name" value="SAM"/>
    <property type="match status" value="1"/>
</dbReference>
<protein>
    <recommendedName>
        <fullName evidence="13">Polyhomeotic homolog 1</fullName>
    </recommendedName>
</protein>
<feature type="compositionally biased region" description="Polar residues" evidence="8">
    <location>
        <begin position="825"/>
        <end position="841"/>
    </location>
</feature>
<evidence type="ECO:0000256" key="6">
    <source>
        <dbReference type="ARBA" id="ARBA00023242"/>
    </source>
</evidence>
<keyword evidence="6" id="KW-0539">Nucleus</keyword>
<evidence type="ECO:0000256" key="5">
    <source>
        <dbReference type="ARBA" id="ARBA00023125"/>
    </source>
</evidence>
<feature type="compositionally biased region" description="Basic residues" evidence="8">
    <location>
        <begin position="787"/>
        <end position="796"/>
    </location>
</feature>
<feature type="compositionally biased region" description="Low complexity" evidence="8">
    <location>
        <begin position="797"/>
        <end position="808"/>
    </location>
</feature>
<evidence type="ECO:0000256" key="8">
    <source>
        <dbReference type="SAM" id="MobiDB-lite"/>
    </source>
</evidence>
<keyword evidence="2" id="KW-0479">Metal-binding</keyword>
<dbReference type="SUPFAM" id="SSF47769">
    <property type="entry name" value="SAM/Pointed domain"/>
    <property type="match status" value="1"/>
</dbReference>
<reference evidence="12" key="1">
    <citation type="journal article" date="2004" name="Nature">
        <title>Genome duplication in the teleost fish Tetraodon nigroviridis reveals the early vertebrate proto-karyotype.</title>
        <authorList>
            <person name="Jaillon O."/>
            <person name="Aury J.-M."/>
            <person name="Brunet F."/>
            <person name="Petit J.-L."/>
            <person name="Stange-Thomann N."/>
            <person name="Mauceli E."/>
            <person name="Bouneau L."/>
            <person name="Fischer C."/>
            <person name="Ozouf-Costaz C."/>
            <person name="Bernot A."/>
            <person name="Nicaud S."/>
            <person name="Jaffe D."/>
            <person name="Fisher S."/>
            <person name="Lutfalla G."/>
            <person name="Dossat C."/>
            <person name="Segurens B."/>
            <person name="Dasilva C."/>
            <person name="Salanoubat M."/>
            <person name="Levy M."/>
            <person name="Boudet N."/>
            <person name="Castellano S."/>
            <person name="Anthouard V."/>
            <person name="Jubin C."/>
            <person name="Castelli V."/>
            <person name="Katinka M."/>
            <person name="Vacherie B."/>
            <person name="Biemont C."/>
            <person name="Skalli Z."/>
            <person name="Cattolico L."/>
            <person name="Poulain J."/>
            <person name="De Berardinis V."/>
            <person name="Cruaud C."/>
            <person name="Duprat S."/>
            <person name="Brottier P."/>
            <person name="Coutanceau J.-P."/>
            <person name="Gouzy J."/>
            <person name="Parra G."/>
            <person name="Lardier G."/>
            <person name="Chapple C."/>
            <person name="McKernan K.J."/>
            <person name="McEwan P."/>
            <person name="Bosak S."/>
            <person name="Kellis M."/>
            <person name="Volff J.-N."/>
            <person name="Guigo R."/>
            <person name="Zody M.C."/>
            <person name="Mesirov J."/>
            <person name="Lindblad-Toh K."/>
            <person name="Birren B."/>
            <person name="Nusbaum C."/>
            <person name="Kahn D."/>
            <person name="Robinson-Rechavi M."/>
            <person name="Laudet V."/>
            <person name="Schachter V."/>
            <person name="Quetier F."/>
            <person name="Saurin W."/>
            <person name="Scarpelli C."/>
            <person name="Wincker P."/>
            <person name="Lander E.S."/>
            <person name="Weissenbach J."/>
            <person name="Roest Crollius H."/>
        </authorList>
    </citation>
    <scope>NUCLEOTIDE SEQUENCE [LARGE SCALE GENOMIC DNA]</scope>
</reference>
<reference evidence="11" key="3">
    <citation type="submission" date="2025-09" db="UniProtKB">
        <authorList>
            <consortium name="Ensembl"/>
        </authorList>
    </citation>
    <scope>IDENTIFICATION</scope>
</reference>
<evidence type="ECO:0000256" key="2">
    <source>
        <dbReference type="ARBA" id="ARBA00022723"/>
    </source>
</evidence>
<feature type="region of interest" description="Disordered" evidence="8">
    <location>
        <begin position="1"/>
        <end position="25"/>
    </location>
</feature>
<evidence type="ECO:0000313" key="12">
    <source>
        <dbReference type="Proteomes" id="UP000007303"/>
    </source>
</evidence>
<keyword evidence="12" id="KW-1185">Reference proteome</keyword>
<comment type="subcellular location">
    <subcellularLocation>
        <location evidence="1">Nucleus</location>
    </subcellularLocation>
</comment>
<dbReference type="HOGENOM" id="CLU_012048_1_1_1"/>
<dbReference type="InterPro" id="IPR001660">
    <property type="entry name" value="SAM"/>
</dbReference>
<dbReference type="GeneTree" id="ENSGT00940000165997"/>
<dbReference type="InParanoid" id="H3CJQ1"/>
<dbReference type="Gene3D" id="1.10.150.50">
    <property type="entry name" value="Transcription Factor, Ets-1"/>
    <property type="match status" value="1"/>
</dbReference>
<dbReference type="STRING" id="99883.ENSTNIP00000008480"/>
<dbReference type="GO" id="GO:0003682">
    <property type="term" value="F:chromatin binding"/>
    <property type="evidence" value="ECO:0007669"/>
    <property type="project" value="TreeGrafter"/>
</dbReference>
<dbReference type="PANTHER" id="PTHR12247">
    <property type="entry name" value="POLYCOMB GROUP PROTEIN"/>
    <property type="match status" value="1"/>
</dbReference>
<evidence type="ECO:0000313" key="11">
    <source>
        <dbReference type="Ensembl" id="ENSTNIP00000008480.1"/>
    </source>
</evidence>
<proteinExistence type="predicted"/>
<dbReference type="GO" id="GO:0008270">
    <property type="term" value="F:zinc ion binding"/>
    <property type="evidence" value="ECO:0007669"/>
    <property type="project" value="UniProtKB-KW"/>
</dbReference>
<dbReference type="GO" id="GO:0042393">
    <property type="term" value="F:histone binding"/>
    <property type="evidence" value="ECO:0007669"/>
    <property type="project" value="TreeGrafter"/>
</dbReference>
<dbReference type="AlphaFoldDB" id="H3CJQ1"/>
<dbReference type="PANTHER" id="PTHR12247:SF140">
    <property type="entry name" value="POLYHOMEOTIC HOMOLOG 1"/>
    <property type="match status" value="1"/>
</dbReference>
<organism evidence="11 12">
    <name type="scientific">Tetraodon nigroviridis</name>
    <name type="common">Spotted green pufferfish</name>
    <name type="synonym">Chelonodon nigroviridis</name>
    <dbReference type="NCBI Taxonomy" id="99883"/>
    <lineage>
        <taxon>Eukaryota</taxon>
        <taxon>Metazoa</taxon>
        <taxon>Chordata</taxon>
        <taxon>Craniata</taxon>
        <taxon>Vertebrata</taxon>
        <taxon>Euteleostomi</taxon>
        <taxon>Actinopterygii</taxon>
        <taxon>Neopterygii</taxon>
        <taxon>Teleostei</taxon>
        <taxon>Neoteleostei</taxon>
        <taxon>Acanthomorphata</taxon>
        <taxon>Eupercaria</taxon>
        <taxon>Tetraodontiformes</taxon>
        <taxon>Tetradontoidea</taxon>
        <taxon>Tetraodontidae</taxon>
        <taxon>Tetraodon</taxon>
    </lineage>
</organism>
<dbReference type="InterPro" id="IPR012313">
    <property type="entry name" value="Znf_FCS"/>
</dbReference>
<feature type="domain" description="FCS-type" evidence="10">
    <location>
        <begin position="729"/>
        <end position="763"/>
    </location>
</feature>
<keyword evidence="5" id="KW-0238">DNA-binding</keyword>
<dbReference type="GO" id="GO:0003677">
    <property type="term" value="F:DNA binding"/>
    <property type="evidence" value="ECO:0007669"/>
    <property type="project" value="UniProtKB-KW"/>
</dbReference>
<evidence type="ECO:0000256" key="3">
    <source>
        <dbReference type="ARBA" id="ARBA00022771"/>
    </source>
</evidence>
<dbReference type="Proteomes" id="UP000007303">
    <property type="component" value="Unassembled WGS sequence"/>
</dbReference>
<feature type="compositionally biased region" description="Basic residues" evidence="8">
    <location>
        <begin position="809"/>
        <end position="820"/>
    </location>
</feature>
<feature type="region of interest" description="Disordered" evidence="8">
    <location>
        <begin position="183"/>
        <end position="206"/>
    </location>
</feature>
<evidence type="ECO:0000259" key="10">
    <source>
        <dbReference type="PROSITE" id="PS51024"/>
    </source>
</evidence>
<dbReference type="Pfam" id="PF21319">
    <property type="entry name" value="zf-FCS_1"/>
    <property type="match status" value="1"/>
</dbReference>
<dbReference type="OMA" id="SRGTCGQ"/>
<feature type="domain" description="SAM" evidence="9">
    <location>
        <begin position="876"/>
        <end position="940"/>
    </location>
</feature>
<dbReference type="InterPro" id="IPR013761">
    <property type="entry name" value="SAM/pointed_sf"/>
</dbReference>
<dbReference type="InterPro" id="IPR038603">
    <property type="entry name" value="Znf_FCS_sf"/>
</dbReference>
<keyword evidence="3 7" id="KW-0863">Zinc-finger</keyword>